<name>A0A0C9Z3M3_9AGAM</name>
<evidence type="ECO:0000313" key="1">
    <source>
        <dbReference type="EMBL" id="KIK14633.1"/>
    </source>
</evidence>
<evidence type="ECO:0000313" key="2">
    <source>
        <dbReference type="Proteomes" id="UP000054018"/>
    </source>
</evidence>
<accession>A0A0C9Z3M3</accession>
<organism evidence="1 2">
    <name type="scientific">Pisolithus microcarpus 441</name>
    <dbReference type="NCBI Taxonomy" id="765257"/>
    <lineage>
        <taxon>Eukaryota</taxon>
        <taxon>Fungi</taxon>
        <taxon>Dikarya</taxon>
        <taxon>Basidiomycota</taxon>
        <taxon>Agaricomycotina</taxon>
        <taxon>Agaricomycetes</taxon>
        <taxon>Agaricomycetidae</taxon>
        <taxon>Boletales</taxon>
        <taxon>Sclerodermatineae</taxon>
        <taxon>Pisolithaceae</taxon>
        <taxon>Pisolithus</taxon>
    </lineage>
</organism>
<evidence type="ECO:0008006" key="3">
    <source>
        <dbReference type="Google" id="ProtNLM"/>
    </source>
</evidence>
<reference evidence="2" key="2">
    <citation type="submission" date="2015-01" db="EMBL/GenBank/DDBJ databases">
        <title>Evolutionary Origins and Diversification of the Mycorrhizal Mutualists.</title>
        <authorList>
            <consortium name="DOE Joint Genome Institute"/>
            <consortium name="Mycorrhizal Genomics Consortium"/>
            <person name="Kohler A."/>
            <person name="Kuo A."/>
            <person name="Nagy L.G."/>
            <person name="Floudas D."/>
            <person name="Copeland A."/>
            <person name="Barry K.W."/>
            <person name="Cichocki N."/>
            <person name="Veneault-Fourrey C."/>
            <person name="LaButti K."/>
            <person name="Lindquist E.A."/>
            <person name="Lipzen A."/>
            <person name="Lundell T."/>
            <person name="Morin E."/>
            <person name="Murat C."/>
            <person name="Riley R."/>
            <person name="Ohm R."/>
            <person name="Sun H."/>
            <person name="Tunlid A."/>
            <person name="Henrissat B."/>
            <person name="Grigoriev I.V."/>
            <person name="Hibbett D.S."/>
            <person name="Martin F."/>
        </authorList>
    </citation>
    <scope>NUCLEOTIDE SEQUENCE [LARGE SCALE GENOMIC DNA]</scope>
    <source>
        <strain evidence="2">441</strain>
    </source>
</reference>
<protein>
    <recommendedName>
        <fullName evidence="3">DDE Tnp4 domain-containing protein</fullName>
    </recommendedName>
</protein>
<sequence>MSFFFFPSFLFDFCRPTTKEELFSLQYASAWNVIERIFSILKHQFQILLLAPEYNVDMQACIPMALCALHNFIYSCDENEEDDSDITLDTDDKDDPQVAAGSAMQVDNLAASRLWDDIMVAMWNDYQAILVEQAQRSIDLDSGSDFFEEEVASML</sequence>
<dbReference type="EMBL" id="KN833929">
    <property type="protein sequence ID" value="KIK14633.1"/>
    <property type="molecule type" value="Genomic_DNA"/>
</dbReference>
<dbReference type="OrthoDB" id="2684964at2759"/>
<gene>
    <name evidence="1" type="ORF">PISMIDRAFT_116670</name>
</gene>
<dbReference type="Proteomes" id="UP000054018">
    <property type="component" value="Unassembled WGS sequence"/>
</dbReference>
<dbReference type="AlphaFoldDB" id="A0A0C9Z3M3"/>
<reference evidence="1 2" key="1">
    <citation type="submission" date="2014-04" db="EMBL/GenBank/DDBJ databases">
        <authorList>
            <consortium name="DOE Joint Genome Institute"/>
            <person name="Kuo A."/>
            <person name="Kohler A."/>
            <person name="Costa M.D."/>
            <person name="Nagy L.G."/>
            <person name="Floudas D."/>
            <person name="Copeland A."/>
            <person name="Barry K.W."/>
            <person name="Cichocki N."/>
            <person name="Veneault-Fourrey C."/>
            <person name="LaButti K."/>
            <person name="Lindquist E.A."/>
            <person name="Lipzen A."/>
            <person name="Lundell T."/>
            <person name="Morin E."/>
            <person name="Murat C."/>
            <person name="Sun H."/>
            <person name="Tunlid A."/>
            <person name="Henrissat B."/>
            <person name="Grigoriev I.V."/>
            <person name="Hibbett D.S."/>
            <person name="Martin F."/>
            <person name="Nordberg H.P."/>
            <person name="Cantor M.N."/>
            <person name="Hua S.X."/>
        </authorList>
    </citation>
    <scope>NUCLEOTIDE SEQUENCE [LARGE SCALE GENOMIC DNA]</scope>
    <source>
        <strain evidence="1 2">441</strain>
    </source>
</reference>
<dbReference type="STRING" id="765257.A0A0C9Z3M3"/>
<keyword evidence="2" id="KW-1185">Reference proteome</keyword>
<dbReference type="HOGENOM" id="CLU_040082_4_1_1"/>
<proteinExistence type="predicted"/>